<dbReference type="PANTHER" id="PTHR12989:SF10">
    <property type="entry name" value="DOL-P-GLC:GLC(2)MAN(9)GLCNAC(2)-PP-DOL ALPHA-1,2-GLUCOSYLTRANSFERASE-RELATED"/>
    <property type="match status" value="1"/>
</dbReference>
<dbReference type="PANTHER" id="PTHR12989">
    <property type="entry name" value="ALPHA-1,2-GLUCOSYLTRANSFERASE ALG10"/>
    <property type="match status" value="1"/>
</dbReference>
<evidence type="ECO:0000256" key="10">
    <source>
        <dbReference type="ARBA" id="ARBA00022989"/>
    </source>
</evidence>
<comment type="subcellular location">
    <subcellularLocation>
        <location evidence="1">Endoplasmic reticulum membrane</location>
        <topology evidence="1">Multi-pass membrane protein</topology>
    </subcellularLocation>
</comment>
<comment type="function">
    <text evidence="12">Dol-P-Glc:Glc(2)Man(9)GlcNAc(2)-PP-Dol alpha-1,2-glucosyltransferase that operates in the biosynthetic pathway of dolichol-linked oligosaccharides, the glycan precursors employed in protein asparagine (N)-glycosylation. The assembly of dolichol-linked oligosaccharides begins on the cytosolic side of the endoplasmic reticulum membrane and finishes in its lumen. The sequential addition of sugars to dolichol pyrophosphate produces dolichol-linked oligosaccharides containing fourteen sugars, including two GlcNAcs, nine mannoses and three glucoses. Once assembled, the oligosaccharide is transferred from the lipid to nascent proteins by oligosaccharyltransferases. In the lumen of the endoplasmic reticulum, adds the third and last glucose residue from dolichyl phosphate glucose (Dol-P-Glc) onto the lipid-linked oligosaccharide intermediate Glc(2)Man(9)GlcNAc(2)-PP-Dol to produce Glc(3)Man(9)GlcNAc(2)-PP-Dol.</text>
</comment>
<name>A0A9P0AJW5_BEMTA</name>
<keyword evidence="9" id="KW-0256">Endoplasmic reticulum</keyword>
<dbReference type="GO" id="GO:0106073">
    <property type="term" value="F:dolichyl pyrophosphate Glc2Man9GlcNAc2 alpha-1,2-glucosyltransferase activity"/>
    <property type="evidence" value="ECO:0007669"/>
    <property type="project" value="UniProtKB-UniRule"/>
</dbReference>
<comment type="pathway">
    <text evidence="2">Protein modification; protein glycosylation.</text>
</comment>
<accession>A0A9P0AJW5</accession>
<dbReference type="PIRSF" id="PIRSF028810">
    <property type="entry name" value="Alpha1_2_glucosyltferase_Alg10"/>
    <property type="match status" value="1"/>
</dbReference>
<evidence type="ECO:0000256" key="7">
    <source>
        <dbReference type="ARBA" id="ARBA00022679"/>
    </source>
</evidence>
<keyword evidence="16" id="KW-1185">Reference proteome</keyword>
<dbReference type="Proteomes" id="UP001152759">
    <property type="component" value="Chromosome 7"/>
</dbReference>
<keyword evidence="6 14" id="KW-0328">Glycosyltransferase</keyword>
<feature type="transmembrane region" description="Helical" evidence="14">
    <location>
        <begin position="308"/>
        <end position="328"/>
    </location>
</feature>
<reference evidence="15" key="1">
    <citation type="submission" date="2021-12" db="EMBL/GenBank/DDBJ databases">
        <authorList>
            <person name="King R."/>
        </authorList>
    </citation>
    <scope>NUCLEOTIDE SEQUENCE</scope>
</reference>
<keyword evidence="11 14" id="KW-0472">Membrane</keyword>
<evidence type="ECO:0000256" key="3">
    <source>
        <dbReference type="ARBA" id="ARBA00010600"/>
    </source>
</evidence>
<comment type="catalytic activity">
    <reaction evidence="13">
        <text>an alpha-D-Glc-(1-&gt;3)-alpha-D-Glc-(1-&gt;3)-alpha-D-Man-(1-&gt;2)-alpha-D-Man-(1-&gt;2)-alpha-D-Man-(1-&gt;3)-[alpha-D-Man-(1-&gt;2)-alpha-D-Man-(1-&gt;3)-[alpha-D-Man-(1-&gt;2)-alpha-D-Man-(1-&gt;6)]-alpha-D-Man-(1-&gt;6)]-beta-D-Man-(1-&gt;4)-beta-D-GlcNAc-(1-&gt;4)-alpha-D-GlcNAc-diphospho-di-trans,poly-cis-dolichol + a di-trans,poly-cis-dolichyl beta-D-glucosyl phosphate = a alpha-D-Glc-(1-&gt;2)-alpha-D-Glc-(1-&gt;3)-alpha-D-Glc-(1-&gt;3)-alpha-D-Man-(1-&gt;2)-alpha-D-Man-(1-&gt;2)-alpha-D-Man-(1-&gt;3)-[alpha-D-Man-(1-&gt;2)-alpha-D-Man-(1-&gt;3)-[alpha-D-Man-(1-&gt;2)-alpha-D-Man-(1-&gt;6)]-alpha-D-Man-(1-&gt;6)]-beta-D-Man-(1-&gt;4)-beta-D-GlcNAc-(1-&gt;4)-alpha-D-GlcNAc-diphospho-di-trans,poly-cis-dolichol + a di-trans,poly-cis-dolichyl phosphate + H(+)</text>
        <dbReference type="Rhea" id="RHEA:29543"/>
        <dbReference type="Rhea" id="RHEA-COMP:19498"/>
        <dbReference type="Rhea" id="RHEA-COMP:19502"/>
        <dbReference type="Rhea" id="RHEA-COMP:19512"/>
        <dbReference type="Rhea" id="RHEA-COMP:19522"/>
        <dbReference type="ChEBI" id="CHEBI:15378"/>
        <dbReference type="ChEBI" id="CHEBI:57525"/>
        <dbReference type="ChEBI" id="CHEBI:57683"/>
        <dbReference type="ChEBI" id="CHEBI:132522"/>
        <dbReference type="ChEBI" id="CHEBI:132523"/>
        <dbReference type="EC" id="2.4.1.256"/>
    </reaction>
    <physiologicalReaction direction="left-to-right" evidence="13">
        <dbReference type="Rhea" id="RHEA:29544"/>
    </physiologicalReaction>
</comment>
<feature type="transmembrane region" description="Helical" evidence="14">
    <location>
        <begin position="277"/>
        <end position="296"/>
    </location>
</feature>
<comment type="similarity">
    <text evidence="3 14">Belongs to the ALG10 glucosyltransferase family.</text>
</comment>
<evidence type="ECO:0000256" key="11">
    <source>
        <dbReference type="ARBA" id="ARBA00023136"/>
    </source>
</evidence>
<evidence type="ECO:0000256" key="9">
    <source>
        <dbReference type="ARBA" id="ARBA00022824"/>
    </source>
</evidence>
<gene>
    <name evidence="15" type="ORF">BEMITA_LOCUS11774</name>
</gene>
<feature type="transmembrane region" description="Helical" evidence="14">
    <location>
        <begin position="349"/>
        <end position="367"/>
    </location>
</feature>
<proteinExistence type="inferred from homology"/>
<feature type="transmembrane region" description="Helical" evidence="14">
    <location>
        <begin position="137"/>
        <end position="159"/>
    </location>
</feature>
<protein>
    <recommendedName>
        <fullName evidence="5 14">Dol-P-Glc:Glc(2)Man(9)GlcNAc(2)-PP-Dol alpha-1,2-glucosyltransferase</fullName>
        <ecNumber evidence="4 14">2.4.1.256</ecNumber>
    </recommendedName>
</protein>
<dbReference type="AlphaFoldDB" id="A0A9P0AJW5"/>
<dbReference type="GO" id="GO:0005789">
    <property type="term" value="C:endoplasmic reticulum membrane"/>
    <property type="evidence" value="ECO:0007669"/>
    <property type="project" value="UniProtKB-SubCell"/>
</dbReference>
<feature type="transmembrane region" description="Helical" evidence="14">
    <location>
        <begin position="78"/>
        <end position="98"/>
    </location>
</feature>
<feature type="transmembrane region" description="Helical" evidence="14">
    <location>
        <begin position="12"/>
        <end position="36"/>
    </location>
</feature>
<feature type="transmembrane region" description="Helical" evidence="14">
    <location>
        <begin position="420"/>
        <end position="437"/>
    </location>
</feature>
<evidence type="ECO:0000256" key="12">
    <source>
        <dbReference type="ARBA" id="ARBA00044727"/>
    </source>
</evidence>
<evidence type="ECO:0000256" key="13">
    <source>
        <dbReference type="ARBA" id="ARBA00048064"/>
    </source>
</evidence>
<feature type="transmembrane region" description="Helical" evidence="14">
    <location>
        <begin position="457"/>
        <end position="480"/>
    </location>
</feature>
<evidence type="ECO:0000313" key="16">
    <source>
        <dbReference type="Proteomes" id="UP001152759"/>
    </source>
</evidence>
<evidence type="ECO:0000256" key="5">
    <source>
        <dbReference type="ARBA" id="ARBA00018512"/>
    </source>
</evidence>
<feature type="transmembrane region" description="Helical" evidence="14">
    <location>
        <begin position="166"/>
        <end position="191"/>
    </location>
</feature>
<evidence type="ECO:0000256" key="8">
    <source>
        <dbReference type="ARBA" id="ARBA00022692"/>
    </source>
</evidence>
<feature type="transmembrane region" description="Helical" evidence="14">
    <location>
        <begin position="387"/>
        <end position="408"/>
    </location>
</feature>
<organism evidence="15 16">
    <name type="scientific">Bemisia tabaci</name>
    <name type="common">Sweetpotato whitefly</name>
    <name type="synonym">Aleurodes tabaci</name>
    <dbReference type="NCBI Taxonomy" id="7038"/>
    <lineage>
        <taxon>Eukaryota</taxon>
        <taxon>Metazoa</taxon>
        <taxon>Ecdysozoa</taxon>
        <taxon>Arthropoda</taxon>
        <taxon>Hexapoda</taxon>
        <taxon>Insecta</taxon>
        <taxon>Pterygota</taxon>
        <taxon>Neoptera</taxon>
        <taxon>Paraneoptera</taxon>
        <taxon>Hemiptera</taxon>
        <taxon>Sternorrhyncha</taxon>
        <taxon>Aleyrodoidea</taxon>
        <taxon>Aleyrodidae</taxon>
        <taxon>Aleyrodinae</taxon>
        <taxon>Bemisia</taxon>
    </lineage>
</organism>
<feature type="transmembrane region" description="Helical" evidence="14">
    <location>
        <begin position="197"/>
        <end position="218"/>
    </location>
</feature>
<evidence type="ECO:0000256" key="6">
    <source>
        <dbReference type="ARBA" id="ARBA00022676"/>
    </source>
</evidence>
<evidence type="ECO:0000256" key="14">
    <source>
        <dbReference type="PIRNR" id="PIRNR028810"/>
    </source>
</evidence>
<evidence type="ECO:0000256" key="4">
    <source>
        <dbReference type="ARBA" id="ARBA00011967"/>
    </source>
</evidence>
<dbReference type="InterPro" id="IPR016900">
    <property type="entry name" value="Alg10"/>
</dbReference>
<dbReference type="EMBL" id="OU963868">
    <property type="protein sequence ID" value="CAH0393360.1"/>
    <property type="molecule type" value="Genomic_DNA"/>
</dbReference>
<dbReference type="Pfam" id="PF04922">
    <property type="entry name" value="DIE2_ALG10"/>
    <property type="match status" value="1"/>
</dbReference>
<dbReference type="GO" id="GO:0006488">
    <property type="term" value="P:dolichol-linked oligosaccharide biosynthetic process"/>
    <property type="evidence" value="ECO:0007669"/>
    <property type="project" value="UniProtKB-UniRule"/>
</dbReference>
<keyword evidence="8 14" id="KW-0812">Transmembrane</keyword>
<evidence type="ECO:0000256" key="1">
    <source>
        <dbReference type="ARBA" id="ARBA00004477"/>
    </source>
</evidence>
<keyword evidence="7" id="KW-0808">Transferase</keyword>
<feature type="transmembrane region" description="Helical" evidence="14">
    <location>
        <begin position="105"/>
        <end position="125"/>
    </location>
</feature>
<sequence>MAKNVKRHVLSYLFSFDFFAGVCGFLALLIITKYVFDIVYAHQPEVYIDEIFHVRQAEKIAHGDFQTWDPKITTLPGLYYLTTFAIRGLGFFFAGIRCDLYTLRFANVVGTLMNFLLFYLIHLKIHEKKQDGMSLKVFLSALNLSIFPVLYFFSFLYYTDVISTSFVLLMFFLHLCNLSNLAAIVGGASILMRQTNVIWVLYFFMHTIYDCIIQEAVFQKKIKSIQHFEKLPMKEGFVSIIKVVLSTLKDSLLVRNKKNSFFNRRLVKSILLRSPTYFLVMLSFVLFVYLNGSIVVGDKTAHKASFHLLQLCYFVAFTLFFAWPFFFRTGVKLVRNIQRTLSVLVRHKTLILFSSCSLALCICYNFQAHPYLLADNRHYSFYVWRRLFGHAFIKYLLIPIYLFGFITISKSIFSFAKIDLVSYWISAALCLVPQQLLEFRYFLIPYFIFRIKMNNLTVNQLVFEFITYIVINIFTIFLFVKKPFYWAHEPAIVQRFMW</sequence>
<evidence type="ECO:0000256" key="2">
    <source>
        <dbReference type="ARBA" id="ARBA00004922"/>
    </source>
</evidence>
<evidence type="ECO:0000313" key="15">
    <source>
        <dbReference type="EMBL" id="CAH0393360.1"/>
    </source>
</evidence>
<keyword evidence="10 14" id="KW-1133">Transmembrane helix</keyword>
<dbReference type="EC" id="2.4.1.256" evidence="4 14"/>